<evidence type="ECO:0000259" key="14">
    <source>
        <dbReference type="PROSITE" id="PS50885"/>
    </source>
</evidence>
<dbReference type="SMART" id="SM00388">
    <property type="entry name" value="HisKA"/>
    <property type="match status" value="1"/>
</dbReference>
<dbReference type="GO" id="GO:0000155">
    <property type="term" value="F:phosphorelay sensor kinase activity"/>
    <property type="evidence" value="ECO:0007669"/>
    <property type="project" value="InterPro"/>
</dbReference>
<accession>B9M5M5</accession>
<dbReference type="InterPro" id="IPR036890">
    <property type="entry name" value="HATPase_C_sf"/>
</dbReference>
<dbReference type="STRING" id="316067.Geob_3441"/>
<dbReference type="PROSITE" id="PS50885">
    <property type="entry name" value="HAMP"/>
    <property type="match status" value="1"/>
</dbReference>
<dbReference type="InterPro" id="IPR003661">
    <property type="entry name" value="HisK_dim/P_dom"/>
</dbReference>
<dbReference type="FunFam" id="3.30.565.10:FF:000006">
    <property type="entry name" value="Sensor histidine kinase WalK"/>
    <property type="match status" value="1"/>
</dbReference>
<dbReference type="GO" id="GO:0007234">
    <property type="term" value="P:osmosensory signaling via phosphorelay pathway"/>
    <property type="evidence" value="ECO:0007669"/>
    <property type="project" value="TreeGrafter"/>
</dbReference>
<evidence type="ECO:0000256" key="6">
    <source>
        <dbReference type="ARBA" id="ARBA00022679"/>
    </source>
</evidence>
<gene>
    <name evidence="15" type="ordered locus">Geob_3441</name>
</gene>
<dbReference type="InterPro" id="IPR033479">
    <property type="entry name" value="dCache_1"/>
</dbReference>
<dbReference type="InterPro" id="IPR050351">
    <property type="entry name" value="BphY/WalK/GraS-like"/>
</dbReference>
<dbReference type="GO" id="GO:0030295">
    <property type="term" value="F:protein kinase activator activity"/>
    <property type="evidence" value="ECO:0007669"/>
    <property type="project" value="TreeGrafter"/>
</dbReference>
<keyword evidence="9 12" id="KW-1133">Transmembrane helix</keyword>
<dbReference type="SUPFAM" id="SSF55874">
    <property type="entry name" value="ATPase domain of HSP90 chaperone/DNA topoisomerase II/histidine kinase"/>
    <property type="match status" value="1"/>
</dbReference>
<dbReference type="InterPro" id="IPR005467">
    <property type="entry name" value="His_kinase_dom"/>
</dbReference>
<dbReference type="AlphaFoldDB" id="B9M5M5"/>
<dbReference type="Gene3D" id="1.10.287.130">
    <property type="match status" value="1"/>
</dbReference>
<organism evidence="15 16">
    <name type="scientific">Geotalea daltonii (strain DSM 22248 / JCM 15807 / FRC-32)</name>
    <name type="common">Geobacter daltonii</name>
    <dbReference type="NCBI Taxonomy" id="316067"/>
    <lineage>
        <taxon>Bacteria</taxon>
        <taxon>Pseudomonadati</taxon>
        <taxon>Thermodesulfobacteriota</taxon>
        <taxon>Desulfuromonadia</taxon>
        <taxon>Geobacterales</taxon>
        <taxon>Geobacteraceae</taxon>
        <taxon>Geotalea</taxon>
    </lineage>
</organism>
<evidence type="ECO:0000256" key="2">
    <source>
        <dbReference type="ARBA" id="ARBA00004651"/>
    </source>
</evidence>
<keyword evidence="6" id="KW-0808">Transferase</keyword>
<dbReference type="FunFam" id="1.10.287.130:FF:000070">
    <property type="entry name" value="Histidine kinase sensor protein"/>
    <property type="match status" value="1"/>
</dbReference>
<dbReference type="InterPro" id="IPR036097">
    <property type="entry name" value="HisK_dim/P_sf"/>
</dbReference>
<dbReference type="CDD" id="cd12912">
    <property type="entry name" value="PDC2_MCP_like"/>
    <property type="match status" value="1"/>
</dbReference>
<keyword evidence="4" id="KW-1003">Cell membrane</keyword>
<dbReference type="Gene3D" id="6.10.340.10">
    <property type="match status" value="1"/>
</dbReference>
<dbReference type="Gene3D" id="3.30.565.10">
    <property type="entry name" value="Histidine kinase-like ATPase, C-terminal domain"/>
    <property type="match status" value="1"/>
</dbReference>
<evidence type="ECO:0000313" key="16">
    <source>
        <dbReference type="Proteomes" id="UP000007721"/>
    </source>
</evidence>
<dbReference type="SUPFAM" id="SSF103190">
    <property type="entry name" value="Sensory domain-like"/>
    <property type="match status" value="1"/>
</dbReference>
<dbReference type="InterPro" id="IPR003660">
    <property type="entry name" value="HAMP_dom"/>
</dbReference>
<dbReference type="Proteomes" id="UP000007721">
    <property type="component" value="Chromosome"/>
</dbReference>
<proteinExistence type="predicted"/>
<evidence type="ECO:0000256" key="7">
    <source>
        <dbReference type="ARBA" id="ARBA00022692"/>
    </source>
</evidence>
<evidence type="ECO:0000256" key="10">
    <source>
        <dbReference type="ARBA" id="ARBA00023136"/>
    </source>
</evidence>
<evidence type="ECO:0000256" key="1">
    <source>
        <dbReference type="ARBA" id="ARBA00000085"/>
    </source>
</evidence>
<dbReference type="SUPFAM" id="SSF47384">
    <property type="entry name" value="Homodimeric domain of signal transducing histidine kinase"/>
    <property type="match status" value="1"/>
</dbReference>
<dbReference type="PROSITE" id="PS50109">
    <property type="entry name" value="HIS_KIN"/>
    <property type="match status" value="1"/>
</dbReference>
<dbReference type="RefSeq" id="WP_012648512.1">
    <property type="nucleotide sequence ID" value="NC_011979.1"/>
</dbReference>
<dbReference type="PANTHER" id="PTHR42878">
    <property type="entry name" value="TWO-COMPONENT HISTIDINE KINASE"/>
    <property type="match status" value="1"/>
</dbReference>
<evidence type="ECO:0000256" key="4">
    <source>
        <dbReference type="ARBA" id="ARBA00022475"/>
    </source>
</evidence>
<sequence>MKKKITLKNALFIITLLTVLTPIMVIGLVADRFLFQDLRNDIARQNKNLATAVAGEVSSHLEGQLKIVRQLAEQLDMDPALKKSKNLNLILNAEIAADEFFESIFVLDARGKVSHVGYRRASGMIRENYLGIDFTGQDFYRKASREGEIYWSGTFISPISGEPTVAVSVPIDGGLVIANVNLRELTNITKQLDNTSYSYVYVVNRAGNVIAHPDDKIVRQQFNLNNLPIISDGLAGRFGTYRYTFLGKEKEGTAVQIPETGWLVVVAHDVEEAYAPVKKTERIFLLGLLAALFFSVLAATWSLNKILLPLNRLMTNAQKLAGGDYSLVPVPGEFREIEALSGAFAYMADAINKREEELMERNEELTSIEEELRQQIDEYLHSQDELSKSHAEVRRLNEELEQRVAERTLQLETANKELESFCYSVSHDLRAPLRHINGFSQALLEDCLASLDEQGQNYLRRICAATDRMGLLIDDLLELSRVSRNEMKHEQVNLSEMAWSIIEMFKETAPQRDASFKSVADIVVSGDRNLLRLVMENLLGNAWKYTSKKQEASIVFDSIIKEGEQIFFVRDNGVGFDMTYSGKLFGAFQRLHSEADFEGTGIGLATVQRIIHRHGGRVWGEGEVGKGATFYFTLPQSAPIP</sequence>
<keyword evidence="7 12" id="KW-0812">Transmembrane</keyword>
<dbReference type="PANTHER" id="PTHR42878:SF15">
    <property type="entry name" value="BACTERIOPHYTOCHROME"/>
    <property type="match status" value="1"/>
</dbReference>
<evidence type="ECO:0000256" key="9">
    <source>
        <dbReference type="ARBA" id="ARBA00022989"/>
    </source>
</evidence>
<dbReference type="EC" id="2.7.13.3" evidence="3"/>
<protein>
    <recommendedName>
        <fullName evidence="3">histidine kinase</fullName>
        <ecNumber evidence="3">2.7.13.3</ecNumber>
    </recommendedName>
</protein>
<evidence type="ECO:0000256" key="8">
    <source>
        <dbReference type="ARBA" id="ARBA00022777"/>
    </source>
</evidence>
<feature type="domain" description="Histidine kinase" evidence="13">
    <location>
        <begin position="424"/>
        <end position="638"/>
    </location>
</feature>
<dbReference type="KEGG" id="geo:Geob_3441"/>
<comment type="catalytic activity">
    <reaction evidence="1">
        <text>ATP + protein L-histidine = ADP + protein N-phospho-L-histidine.</text>
        <dbReference type="EC" id="2.7.13.3"/>
    </reaction>
</comment>
<keyword evidence="10 12" id="KW-0472">Membrane</keyword>
<evidence type="ECO:0000256" key="12">
    <source>
        <dbReference type="SAM" id="Phobius"/>
    </source>
</evidence>
<evidence type="ECO:0000259" key="13">
    <source>
        <dbReference type="PROSITE" id="PS50109"/>
    </source>
</evidence>
<dbReference type="Pfam" id="PF02743">
    <property type="entry name" value="dCache_1"/>
    <property type="match status" value="1"/>
</dbReference>
<dbReference type="Pfam" id="PF02518">
    <property type="entry name" value="HATPase_c"/>
    <property type="match status" value="1"/>
</dbReference>
<dbReference type="InterPro" id="IPR029151">
    <property type="entry name" value="Sensor-like_sf"/>
</dbReference>
<keyword evidence="16" id="KW-1185">Reference proteome</keyword>
<dbReference type="InterPro" id="IPR004358">
    <property type="entry name" value="Sig_transdc_His_kin-like_C"/>
</dbReference>
<keyword evidence="8 15" id="KW-0418">Kinase</keyword>
<keyword evidence="5" id="KW-0597">Phosphoprotein</keyword>
<dbReference type="Pfam" id="PF00512">
    <property type="entry name" value="HisKA"/>
    <property type="match status" value="1"/>
</dbReference>
<dbReference type="EMBL" id="CP001390">
    <property type="protein sequence ID" value="ACM21784.1"/>
    <property type="molecule type" value="Genomic_DNA"/>
</dbReference>
<dbReference type="InterPro" id="IPR003594">
    <property type="entry name" value="HATPase_dom"/>
</dbReference>
<dbReference type="Gene3D" id="3.30.450.20">
    <property type="entry name" value="PAS domain"/>
    <property type="match status" value="1"/>
</dbReference>
<dbReference type="eggNOG" id="COG4191">
    <property type="taxonomic scope" value="Bacteria"/>
</dbReference>
<dbReference type="HOGENOM" id="CLU_000445_114_71_7"/>
<evidence type="ECO:0000313" key="15">
    <source>
        <dbReference type="EMBL" id="ACM21784.1"/>
    </source>
</evidence>
<dbReference type="GO" id="GO:0005886">
    <property type="term" value="C:plasma membrane"/>
    <property type="evidence" value="ECO:0007669"/>
    <property type="project" value="UniProtKB-SubCell"/>
</dbReference>
<reference evidence="15 16" key="1">
    <citation type="submission" date="2009-01" db="EMBL/GenBank/DDBJ databases">
        <title>Complete sequence of Geobacter sp. FRC-32.</title>
        <authorList>
            <consortium name="US DOE Joint Genome Institute"/>
            <person name="Lucas S."/>
            <person name="Copeland A."/>
            <person name="Lapidus A."/>
            <person name="Glavina del Rio T."/>
            <person name="Dalin E."/>
            <person name="Tice H."/>
            <person name="Bruce D."/>
            <person name="Goodwin L."/>
            <person name="Pitluck S."/>
            <person name="Saunders E."/>
            <person name="Brettin T."/>
            <person name="Detter J.C."/>
            <person name="Han C."/>
            <person name="Larimer F."/>
            <person name="Land M."/>
            <person name="Hauser L."/>
            <person name="Kyrpides N."/>
            <person name="Ovchinnikova G."/>
            <person name="Kostka J."/>
            <person name="Richardson P."/>
        </authorList>
    </citation>
    <scope>NUCLEOTIDE SEQUENCE [LARGE SCALE GENOMIC DNA]</scope>
    <source>
        <strain evidence="16">DSM 22248 / JCM 15807 / FRC-32</strain>
    </source>
</reference>
<dbReference type="PRINTS" id="PR00344">
    <property type="entry name" value="BCTRLSENSOR"/>
</dbReference>
<dbReference type="eggNOG" id="COG4251">
    <property type="taxonomic scope" value="Bacteria"/>
</dbReference>
<keyword evidence="11" id="KW-0175">Coiled coil</keyword>
<feature type="domain" description="HAMP" evidence="14">
    <location>
        <begin position="304"/>
        <end position="356"/>
    </location>
</feature>
<evidence type="ECO:0000256" key="3">
    <source>
        <dbReference type="ARBA" id="ARBA00012438"/>
    </source>
</evidence>
<evidence type="ECO:0000256" key="5">
    <source>
        <dbReference type="ARBA" id="ARBA00022553"/>
    </source>
</evidence>
<dbReference type="SMART" id="SM00387">
    <property type="entry name" value="HATPase_c"/>
    <property type="match status" value="1"/>
</dbReference>
<dbReference type="OrthoDB" id="5524356at2"/>
<dbReference type="CDD" id="cd00082">
    <property type="entry name" value="HisKA"/>
    <property type="match status" value="1"/>
</dbReference>
<feature type="transmembrane region" description="Helical" evidence="12">
    <location>
        <begin position="283"/>
        <end position="304"/>
    </location>
</feature>
<evidence type="ECO:0000256" key="11">
    <source>
        <dbReference type="SAM" id="Coils"/>
    </source>
</evidence>
<dbReference type="CDD" id="cd18773">
    <property type="entry name" value="PDC1_HK_sensor"/>
    <property type="match status" value="1"/>
</dbReference>
<comment type="subcellular location">
    <subcellularLocation>
        <location evidence="2">Cell membrane</location>
        <topology evidence="2">Multi-pass membrane protein</topology>
    </subcellularLocation>
</comment>
<dbReference type="CDD" id="cd06225">
    <property type="entry name" value="HAMP"/>
    <property type="match status" value="1"/>
</dbReference>
<name>B9M5M5_GEODF</name>
<feature type="coiled-coil region" evidence="11">
    <location>
        <begin position="348"/>
        <end position="417"/>
    </location>
</feature>
<dbReference type="GO" id="GO:0000156">
    <property type="term" value="F:phosphorelay response regulator activity"/>
    <property type="evidence" value="ECO:0007669"/>
    <property type="project" value="TreeGrafter"/>
</dbReference>